<reference evidence="1 2" key="1">
    <citation type="submission" date="2018-08" db="EMBL/GenBank/DDBJ databases">
        <title>Genome and evolution of the arbuscular mycorrhizal fungus Diversispora epigaea (formerly Glomus versiforme) and its bacterial endosymbionts.</title>
        <authorList>
            <person name="Sun X."/>
            <person name="Fei Z."/>
            <person name="Harrison M."/>
        </authorList>
    </citation>
    <scope>NUCLEOTIDE SEQUENCE [LARGE SCALE GENOMIC DNA]</scope>
    <source>
        <strain evidence="1 2">IT104</strain>
    </source>
</reference>
<evidence type="ECO:0000313" key="2">
    <source>
        <dbReference type="Proteomes" id="UP000266861"/>
    </source>
</evidence>
<comment type="caution">
    <text evidence="1">The sequence shown here is derived from an EMBL/GenBank/DDBJ whole genome shotgun (WGS) entry which is preliminary data.</text>
</comment>
<keyword evidence="2" id="KW-1185">Reference proteome</keyword>
<dbReference type="Proteomes" id="UP000266861">
    <property type="component" value="Unassembled WGS sequence"/>
</dbReference>
<dbReference type="EMBL" id="PQFF01000387">
    <property type="protein sequence ID" value="RHZ53623.1"/>
    <property type="molecule type" value="Genomic_DNA"/>
</dbReference>
<gene>
    <name evidence="1" type="ORF">Glove_440g6</name>
</gene>
<accession>A0A397GX37</accession>
<dbReference type="AlphaFoldDB" id="A0A397GX37"/>
<name>A0A397GX37_9GLOM</name>
<evidence type="ECO:0000313" key="1">
    <source>
        <dbReference type="EMBL" id="RHZ53623.1"/>
    </source>
</evidence>
<proteinExistence type="predicted"/>
<protein>
    <submittedName>
        <fullName evidence="1">Uncharacterized protein</fullName>
    </submittedName>
</protein>
<sequence>MFAISLKRAKAVLKLKKLEGCDFSGEKFKKIFELYLKWENQSSFNRRCQTLREITSSTIYYPIEEKSKNLQLRNAIEVEIINKRWAFGLKMLILNNIYGLCVLGYYRKLLKADLPERSHYHDPYYYLDYFFTEL</sequence>
<organism evidence="1 2">
    <name type="scientific">Diversispora epigaea</name>
    <dbReference type="NCBI Taxonomy" id="1348612"/>
    <lineage>
        <taxon>Eukaryota</taxon>
        <taxon>Fungi</taxon>
        <taxon>Fungi incertae sedis</taxon>
        <taxon>Mucoromycota</taxon>
        <taxon>Glomeromycotina</taxon>
        <taxon>Glomeromycetes</taxon>
        <taxon>Diversisporales</taxon>
        <taxon>Diversisporaceae</taxon>
        <taxon>Diversispora</taxon>
    </lineage>
</organism>